<gene>
    <name evidence="2" type="ORF">E2562_022115</name>
</gene>
<protein>
    <submittedName>
        <fullName evidence="2">Uncharacterized protein</fullName>
    </submittedName>
</protein>
<feature type="region of interest" description="Disordered" evidence="1">
    <location>
        <begin position="47"/>
        <end position="67"/>
    </location>
</feature>
<evidence type="ECO:0000313" key="3">
    <source>
        <dbReference type="Proteomes" id="UP000479710"/>
    </source>
</evidence>
<reference evidence="2 3" key="1">
    <citation type="submission" date="2019-11" db="EMBL/GenBank/DDBJ databases">
        <title>Whole genome sequence of Oryza granulata.</title>
        <authorList>
            <person name="Li W."/>
        </authorList>
    </citation>
    <scope>NUCLEOTIDE SEQUENCE [LARGE SCALE GENOMIC DNA]</scope>
    <source>
        <strain evidence="3">cv. Menghai</strain>
        <tissue evidence="2">Leaf</tissue>
    </source>
</reference>
<dbReference type="Proteomes" id="UP000479710">
    <property type="component" value="Unassembled WGS sequence"/>
</dbReference>
<accession>A0A6G1ENV0</accession>
<comment type="caution">
    <text evidence="2">The sequence shown here is derived from an EMBL/GenBank/DDBJ whole genome shotgun (WGS) entry which is preliminary data.</text>
</comment>
<proteinExistence type="predicted"/>
<evidence type="ECO:0000256" key="1">
    <source>
        <dbReference type="SAM" id="MobiDB-lite"/>
    </source>
</evidence>
<evidence type="ECO:0000313" key="2">
    <source>
        <dbReference type="EMBL" id="KAF0926297.1"/>
    </source>
</evidence>
<dbReference type="AlphaFoldDB" id="A0A6G1ENV0"/>
<feature type="compositionally biased region" description="Low complexity" evidence="1">
    <location>
        <begin position="50"/>
        <end position="61"/>
    </location>
</feature>
<name>A0A6G1ENV0_9ORYZ</name>
<dbReference type="EMBL" id="SPHZ02000003">
    <property type="protein sequence ID" value="KAF0926297.1"/>
    <property type="molecule type" value="Genomic_DNA"/>
</dbReference>
<sequence>MTAGKQVIEFVHRRDFSHRRRHRFQLGSSCHHLEDVTEKQQCHLEDVDASGSTPTTGPSTTGHHEVPGKAAATQLVKDLTLDYAGRAHVMRAPWLLFLRLPVVALAGHLWPHGHGLTSATQPPSLQLTSMSSFTCLLVGLGEFLRILSAQVTITRVEAAGFEDDLANPSAAIFLASRCR</sequence>
<organism evidence="2 3">
    <name type="scientific">Oryza meyeriana var. granulata</name>
    <dbReference type="NCBI Taxonomy" id="110450"/>
    <lineage>
        <taxon>Eukaryota</taxon>
        <taxon>Viridiplantae</taxon>
        <taxon>Streptophyta</taxon>
        <taxon>Embryophyta</taxon>
        <taxon>Tracheophyta</taxon>
        <taxon>Spermatophyta</taxon>
        <taxon>Magnoliopsida</taxon>
        <taxon>Liliopsida</taxon>
        <taxon>Poales</taxon>
        <taxon>Poaceae</taxon>
        <taxon>BOP clade</taxon>
        <taxon>Oryzoideae</taxon>
        <taxon>Oryzeae</taxon>
        <taxon>Oryzinae</taxon>
        <taxon>Oryza</taxon>
        <taxon>Oryza meyeriana</taxon>
    </lineage>
</organism>
<keyword evidence="3" id="KW-1185">Reference proteome</keyword>